<comment type="caution">
    <text evidence="1">The sequence shown here is derived from an EMBL/GenBank/DDBJ whole genome shotgun (WGS) entry which is preliminary data.</text>
</comment>
<accession>A0A811UL22</accession>
<dbReference type="AlphaFoldDB" id="A0A811UL22"/>
<dbReference type="EMBL" id="CAJHJT010000012">
    <property type="protein sequence ID" value="CAD6999451.1"/>
    <property type="molecule type" value="Genomic_DNA"/>
</dbReference>
<gene>
    <name evidence="1" type="ORF">CCAP1982_LOCUS7975</name>
</gene>
<feature type="non-terminal residue" evidence="1">
    <location>
        <position position="73"/>
    </location>
</feature>
<organism evidence="1 2">
    <name type="scientific">Ceratitis capitata</name>
    <name type="common">Mediterranean fruit fly</name>
    <name type="synonym">Tephritis capitata</name>
    <dbReference type="NCBI Taxonomy" id="7213"/>
    <lineage>
        <taxon>Eukaryota</taxon>
        <taxon>Metazoa</taxon>
        <taxon>Ecdysozoa</taxon>
        <taxon>Arthropoda</taxon>
        <taxon>Hexapoda</taxon>
        <taxon>Insecta</taxon>
        <taxon>Pterygota</taxon>
        <taxon>Neoptera</taxon>
        <taxon>Endopterygota</taxon>
        <taxon>Diptera</taxon>
        <taxon>Brachycera</taxon>
        <taxon>Muscomorpha</taxon>
        <taxon>Tephritoidea</taxon>
        <taxon>Tephritidae</taxon>
        <taxon>Ceratitis</taxon>
        <taxon>Ceratitis</taxon>
    </lineage>
</organism>
<reference evidence="1" key="1">
    <citation type="submission" date="2020-11" db="EMBL/GenBank/DDBJ databases">
        <authorList>
            <person name="Whitehead M."/>
        </authorList>
    </citation>
    <scope>NUCLEOTIDE SEQUENCE</scope>
    <source>
        <strain evidence="1">EGII</strain>
    </source>
</reference>
<proteinExistence type="predicted"/>
<name>A0A811UL22_CERCA</name>
<protein>
    <submittedName>
        <fullName evidence="1">(Mediterranean fruit fly) hypothetical protein</fullName>
    </submittedName>
</protein>
<evidence type="ECO:0000313" key="2">
    <source>
        <dbReference type="Proteomes" id="UP000606786"/>
    </source>
</evidence>
<feature type="non-terminal residue" evidence="1">
    <location>
        <position position="1"/>
    </location>
</feature>
<evidence type="ECO:0000313" key="1">
    <source>
        <dbReference type="EMBL" id="CAD6999451.1"/>
    </source>
</evidence>
<keyword evidence="2" id="KW-1185">Reference proteome</keyword>
<dbReference type="Proteomes" id="UP000606786">
    <property type="component" value="Unassembled WGS sequence"/>
</dbReference>
<sequence>QKHTTREQCHHLTESGTQDCYIKLKRHFPPHYTITPSYRHYYVKIQDSLSDIYDVNARVPQGSMPIIEDTNIT</sequence>